<evidence type="ECO:0000256" key="2">
    <source>
        <dbReference type="ARBA" id="ARBA00022490"/>
    </source>
</evidence>
<feature type="compositionally biased region" description="Polar residues" evidence="6">
    <location>
        <begin position="246"/>
        <end position="256"/>
    </location>
</feature>
<evidence type="ECO:0000313" key="8">
    <source>
        <dbReference type="EMBL" id="CAK8992454.1"/>
    </source>
</evidence>
<keyword evidence="3 5" id="KW-0505">Motor protein</keyword>
<dbReference type="Pfam" id="PF00225">
    <property type="entry name" value="Kinesin"/>
    <property type="match status" value="1"/>
</dbReference>
<dbReference type="InterPro" id="IPR047149">
    <property type="entry name" value="KIF11-like"/>
</dbReference>
<dbReference type="PANTHER" id="PTHR47970:SF12">
    <property type="entry name" value="KINESIN FAMILY MEMBER 11"/>
    <property type="match status" value="1"/>
</dbReference>
<feature type="region of interest" description="Disordered" evidence="6">
    <location>
        <begin position="313"/>
        <end position="337"/>
    </location>
</feature>
<dbReference type="InterPro" id="IPR001752">
    <property type="entry name" value="Kinesin_motor_dom"/>
</dbReference>
<comment type="caution">
    <text evidence="8">The sequence shown here is derived from an EMBL/GenBank/DDBJ whole genome shotgun (WGS) entry which is preliminary data.</text>
</comment>
<organism evidence="8 9">
    <name type="scientific">Durusdinium trenchii</name>
    <dbReference type="NCBI Taxonomy" id="1381693"/>
    <lineage>
        <taxon>Eukaryota</taxon>
        <taxon>Sar</taxon>
        <taxon>Alveolata</taxon>
        <taxon>Dinophyceae</taxon>
        <taxon>Suessiales</taxon>
        <taxon>Symbiodiniaceae</taxon>
        <taxon>Durusdinium</taxon>
    </lineage>
</organism>
<keyword evidence="5" id="KW-0547">Nucleotide-binding</keyword>
<reference evidence="8 9" key="1">
    <citation type="submission" date="2024-02" db="EMBL/GenBank/DDBJ databases">
        <authorList>
            <person name="Chen Y."/>
            <person name="Shah S."/>
            <person name="Dougan E. K."/>
            <person name="Thang M."/>
            <person name="Chan C."/>
        </authorList>
    </citation>
    <scope>NUCLEOTIDE SEQUENCE [LARGE SCALE GENOMIC DNA]</scope>
</reference>
<evidence type="ECO:0000256" key="5">
    <source>
        <dbReference type="PROSITE-ProRule" id="PRU00283"/>
    </source>
</evidence>
<dbReference type="InterPro" id="IPR027417">
    <property type="entry name" value="P-loop_NTPase"/>
</dbReference>
<keyword evidence="9" id="KW-1185">Reference proteome</keyword>
<dbReference type="PROSITE" id="PS50067">
    <property type="entry name" value="KINESIN_MOTOR_2"/>
    <property type="match status" value="1"/>
</dbReference>
<feature type="compositionally biased region" description="Low complexity" evidence="6">
    <location>
        <begin position="221"/>
        <end position="239"/>
    </location>
</feature>
<dbReference type="Gene3D" id="3.40.850.10">
    <property type="entry name" value="Kinesin motor domain"/>
    <property type="match status" value="1"/>
</dbReference>
<evidence type="ECO:0000256" key="4">
    <source>
        <dbReference type="ARBA" id="ARBA00023212"/>
    </source>
</evidence>
<protein>
    <recommendedName>
        <fullName evidence="7">Kinesin motor domain-containing protein</fullName>
    </recommendedName>
</protein>
<keyword evidence="5" id="KW-0067">ATP-binding</keyword>
<accession>A0ABP0HSR9</accession>
<feature type="binding site" evidence="5">
    <location>
        <begin position="119"/>
        <end position="126"/>
    </location>
    <ligand>
        <name>ATP</name>
        <dbReference type="ChEBI" id="CHEBI:30616"/>
    </ligand>
</feature>
<dbReference type="PANTHER" id="PTHR47970">
    <property type="entry name" value="KINESIN-LIKE PROTEIN KIF11"/>
    <property type="match status" value="1"/>
</dbReference>
<dbReference type="SUPFAM" id="SSF52540">
    <property type="entry name" value="P-loop containing nucleoside triphosphate hydrolases"/>
    <property type="match status" value="1"/>
</dbReference>
<feature type="region of interest" description="Disordered" evidence="6">
    <location>
        <begin position="274"/>
        <end position="298"/>
    </location>
</feature>
<evidence type="ECO:0000259" key="7">
    <source>
        <dbReference type="PROSITE" id="PS50067"/>
    </source>
</evidence>
<feature type="region of interest" description="Disordered" evidence="6">
    <location>
        <begin position="219"/>
        <end position="260"/>
    </location>
</feature>
<name>A0ABP0HSR9_9DINO</name>
<dbReference type="Proteomes" id="UP001642484">
    <property type="component" value="Unassembled WGS sequence"/>
</dbReference>
<keyword evidence="2" id="KW-0963">Cytoplasm</keyword>
<evidence type="ECO:0000256" key="6">
    <source>
        <dbReference type="SAM" id="MobiDB-lite"/>
    </source>
</evidence>
<evidence type="ECO:0000313" key="9">
    <source>
        <dbReference type="Proteomes" id="UP001642484"/>
    </source>
</evidence>
<dbReference type="EMBL" id="CAXAMN010001113">
    <property type="protein sequence ID" value="CAK8992454.1"/>
    <property type="molecule type" value="Genomic_DNA"/>
</dbReference>
<dbReference type="InterPro" id="IPR036961">
    <property type="entry name" value="Kinesin_motor_dom_sf"/>
</dbReference>
<sequence>MGDAESPQGKLTRRVTNVNDVNVAVPNPNNIRVAVRIRPFNAKELSEGSAAETVLEVEDSTVIARPEFGRGEKRYNFDSVFKSMDPTKEGSQADVFQELGIPILENALDAYNGCIMAYGQTGSGKSYSVCSLPLASRVKDIDMEEGTAPRGWTIRRLRDLVSMNVSQASGGSGSYPATCQQVAADQRCKSDGSPLEAKQETKKAAKALRFQESADFMSPMSHSSRLSHCTSSSLSSPSSPGLPTKNVVSNWSMDSSEQQLEEEEDRKLQLSMEAASAKREKEKKKFSVACVRSQEPPPLERIRPEMSKLWNRRARNTSEDDCSSLSTRLPQGGRISL</sequence>
<evidence type="ECO:0000256" key="1">
    <source>
        <dbReference type="ARBA" id="ARBA00004245"/>
    </source>
</evidence>
<comment type="similarity">
    <text evidence="5">Belongs to the TRAFAC class myosin-kinesin ATPase superfamily. Kinesin family.</text>
</comment>
<keyword evidence="4" id="KW-0206">Cytoskeleton</keyword>
<feature type="compositionally biased region" description="Basic and acidic residues" evidence="6">
    <location>
        <begin position="276"/>
        <end position="285"/>
    </location>
</feature>
<evidence type="ECO:0000256" key="3">
    <source>
        <dbReference type="ARBA" id="ARBA00023175"/>
    </source>
</evidence>
<gene>
    <name evidence="8" type="ORF">CCMP2556_LOCUS2870</name>
</gene>
<feature type="domain" description="Kinesin motor" evidence="7">
    <location>
        <begin position="30"/>
        <end position="129"/>
    </location>
</feature>
<comment type="subcellular location">
    <subcellularLocation>
        <location evidence="1">Cytoplasm</location>
        <location evidence="1">Cytoskeleton</location>
    </subcellularLocation>
</comment>
<proteinExistence type="inferred from homology"/>
<dbReference type="SMART" id="SM00129">
    <property type="entry name" value="KISc"/>
    <property type="match status" value="1"/>
</dbReference>